<name>A0A9W7D3B0_9STRA</name>
<gene>
    <name evidence="2" type="ORF">Pfra01_002136300</name>
</gene>
<dbReference type="AlphaFoldDB" id="A0A9W7D3B0"/>
<feature type="region of interest" description="Disordered" evidence="1">
    <location>
        <begin position="97"/>
        <end position="125"/>
    </location>
</feature>
<proteinExistence type="predicted"/>
<evidence type="ECO:0000256" key="1">
    <source>
        <dbReference type="SAM" id="MobiDB-lite"/>
    </source>
</evidence>
<organism evidence="2 3">
    <name type="scientific">Phytophthora fragariaefolia</name>
    <dbReference type="NCBI Taxonomy" id="1490495"/>
    <lineage>
        <taxon>Eukaryota</taxon>
        <taxon>Sar</taxon>
        <taxon>Stramenopiles</taxon>
        <taxon>Oomycota</taxon>
        <taxon>Peronosporomycetes</taxon>
        <taxon>Peronosporales</taxon>
        <taxon>Peronosporaceae</taxon>
        <taxon>Phytophthora</taxon>
    </lineage>
</organism>
<protein>
    <submittedName>
        <fullName evidence="2">Unnamed protein product</fullName>
    </submittedName>
</protein>
<sequence>MELGGWIGPLQHDVYDMDDLAREAASTRKEDTQKQGTPYKATQGRIQIQSIGSTASQIQIGKPLDLGIIPRVVRGFPPYLPRCPSLAKTFTLQHMSSSPVTRGADPALPTGTQGDQVQHRSRIIGGPPPLVGVRAKLGSWIQQSRRFC</sequence>
<comment type="caution">
    <text evidence="2">The sequence shown here is derived from an EMBL/GenBank/DDBJ whole genome shotgun (WGS) entry which is preliminary data.</text>
</comment>
<dbReference type="Proteomes" id="UP001165121">
    <property type="component" value="Unassembled WGS sequence"/>
</dbReference>
<keyword evidence="3" id="KW-1185">Reference proteome</keyword>
<evidence type="ECO:0000313" key="3">
    <source>
        <dbReference type="Proteomes" id="UP001165121"/>
    </source>
</evidence>
<reference evidence="2" key="1">
    <citation type="submission" date="2023-04" db="EMBL/GenBank/DDBJ databases">
        <title>Phytophthora fragariaefolia NBRC 109709.</title>
        <authorList>
            <person name="Ichikawa N."/>
            <person name="Sato H."/>
            <person name="Tonouchi N."/>
        </authorList>
    </citation>
    <scope>NUCLEOTIDE SEQUENCE</scope>
    <source>
        <strain evidence="2">NBRC 109709</strain>
    </source>
</reference>
<accession>A0A9W7D3B0</accession>
<evidence type="ECO:0000313" key="2">
    <source>
        <dbReference type="EMBL" id="GMF52291.1"/>
    </source>
</evidence>
<dbReference type="EMBL" id="BSXT01003073">
    <property type="protein sequence ID" value="GMF52291.1"/>
    <property type="molecule type" value="Genomic_DNA"/>
</dbReference>